<evidence type="ECO:0000313" key="3">
    <source>
        <dbReference type="Proteomes" id="UP000694251"/>
    </source>
</evidence>
<accession>A0A8T2BS17</accession>
<evidence type="ECO:0000313" key="2">
    <source>
        <dbReference type="EMBL" id="KAG7588422.1"/>
    </source>
</evidence>
<proteinExistence type="predicted"/>
<dbReference type="CDD" id="cd22160">
    <property type="entry name" value="F-box_AtFBL13-like"/>
    <property type="match status" value="1"/>
</dbReference>
<dbReference type="InterPro" id="IPR001810">
    <property type="entry name" value="F-box_dom"/>
</dbReference>
<dbReference type="AlphaFoldDB" id="A0A8T2BS17"/>
<protein>
    <submittedName>
        <fullName evidence="2">F-box domain</fullName>
    </submittedName>
</protein>
<evidence type="ECO:0000259" key="1">
    <source>
        <dbReference type="Pfam" id="PF00646"/>
    </source>
</evidence>
<dbReference type="InterPro" id="IPR053781">
    <property type="entry name" value="F-box_AtFBL13-like"/>
</dbReference>
<reference evidence="2 3" key="1">
    <citation type="submission" date="2020-12" db="EMBL/GenBank/DDBJ databases">
        <title>Concerted genomic and epigenomic changes stabilize Arabidopsis allopolyploids.</title>
        <authorList>
            <person name="Chen Z."/>
        </authorList>
    </citation>
    <scope>NUCLEOTIDE SEQUENCE [LARGE SCALE GENOMIC DNA]</scope>
    <source>
        <strain evidence="2">As9502</strain>
        <tissue evidence="2">Leaf</tissue>
    </source>
</reference>
<gene>
    <name evidence="2" type="ORF">ISN44_As07g007580</name>
</gene>
<dbReference type="PANTHER" id="PTHR32153">
    <property type="entry name" value="OJ000223_09.16 PROTEIN"/>
    <property type="match status" value="1"/>
</dbReference>
<dbReference type="InterPro" id="IPR044997">
    <property type="entry name" value="F-box_plant"/>
</dbReference>
<dbReference type="Pfam" id="PF00646">
    <property type="entry name" value="F-box"/>
    <property type="match status" value="1"/>
</dbReference>
<comment type="caution">
    <text evidence="2">The sequence shown here is derived from an EMBL/GenBank/DDBJ whole genome shotgun (WGS) entry which is preliminary data.</text>
</comment>
<dbReference type="Proteomes" id="UP000694251">
    <property type="component" value="Chromosome 7"/>
</dbReference>
<name>A0A8T2BS17_ARASU</name>
<dbReference type="OrthoDB" id="896987at2759"/>
<keyword evidence="3" id="KW-1185">Reference proteome</keyword>
<dbReference type="EMBL" id="JAEFBJ010000007">
    <property type="protein sequence ID" value="KAG7588422.1"/>
    <property type="molecule type" value="Genomic_DNA"/>
</dbReference>
<organism evidence="2 3">
    <name type="scientific">Arabidopsis suecica</name>
    <name type="common">Swedish thale-cress</name>
    <name type="synonym">Cardaminopsis suecica</name>
    <dbReference type="NCBI Taxonomy" id="45249"/>
    <lineage>
        <taxon>Eukaryota</taxon>
        <taxon>Viridiplantae</taxon>
        <taxon>Streptophyta</taxon>
        <taxon>Embryophyta</taxon>
        <taxon>Tracheophyta</taxon>
        <taxon>Spermatophyta</taxon>
        <taxon>Magnoliopsida</taxon>
        <taxon>eudicotyledons</taxon>
        <taxon>Gunneridae</taxon>
        <taxon>Pentapetalae</taxon>
        <taxon>rosids</taxon>
        <taxon>malvids</taxon>
        <taxon>Brassicales</taxon>
        <taxon>Brassicaceae</taxon>
        <taxon>Camelineae</taxon>
        <taxon>Arabidopsis</taxon>
    </lineage>
</organism>
<sequence>ADNSAACVIKGEVDSISSLPDVILQHILFSFETKFAIRTSVLSKRWRHVWCNIPSLSFDNIKEADAINKALAKYTAPKMMDFHLKINKNNNVHHIKKWIEFAMSRNVENMSLDVLFRCKNIPRFSDINSYFKPLNHKLDFSDVIPGHGMSWTSLKKLSLRYCGLPDESAKILSGCPILECLTLYHCRKLNVLDLSKSLRLRTLEISSHIMIPGPTQIVAPHIHCLKLRNTQLPCTLVDVSSLTEAEVLDIIIFPLNMSLKADFLYARMLEMLKKLENLEKLTFSGGSLQNLSSIVEKRGVPFPMFKVKALTLEMEHFVISDIERMLQNSPNLKKLTVRAKDNTRQGKYLDRHFTRLESGSMLEIKKGV</sequence>
<feature type="non-terminal residue" evidence="2">
    <location>
        <position position="1"/>
    </location>
</feature>
<feature type="domain" description="F-box" evidence="1">
    <location>
        <begin position="16"/>
        <end position="54"/>
    </location>
</feature>